<dbReference type="EMBL" id="MCFG01000138">
    <property type="protein sequence ID" value="ORX80680.1"/>
    <property type="molecule type" value="Genomic_DNA"/>
</dbReference>
<evidence type="ECO:0000313" key="2">
    <source>
        <dbReference type="EMBL" id="ORX80680.1"/>
    </source>
</evidence>
<name>A0A1Y1X4E1_9FUNG</name>
<accession>A0A1Y1X4E1</accession>
<keyword evidence="3" id="KW-1185">Reference proteome</keyword>
<feature type="compositionally biased region" description="Acidic residues" evidence="1">
    <location>
        <begin position="681"/>
        <end position="700"/>
    </location>
</feature>
<dbReference type="OrthoDB" id="2149700at2759"/>
<proteinExistence type="predicted"/>
<sequence>MGQKKNKSLLRQIQAKLIHLKKYETVSPSLFQDNNVINGTNQTNNYPKISEKDIQILTSPLKKNVRSLKDCFEEAVIRLWLDYCKTMYHIKKVNFLSKDNQFNNVIKAQNIPQSQMKLKLLKSKHHVDSLRELASFALGDAISNKNSIGNNINKDSNLSNSNNDDINKNDFFASIPSYIPNYLNNIIFLEYINNICIEKINTQIILKSLIEVCVSYGAYFQAYKLLKKHFILRPYKNIKVYKFAFETAKLIYKEQAFLKFITENLTIYHIYQPNFIKVIYYLKKENNKKWAFKLVEKSIEILIYYLNNYTNKNSSSLISFYIPTCIKIKIDNDNNSDNNNHTSNFNDSYLPNINIDLNNEKEIDYYFSLCRHYTKMYIEMTSIKEDTIRNFPLSILPRSINSILLKKFNCIFSALMIRHFLNFEDQKYYKYFYSEFYHLLSSNPSNYSKNNKIDLIIKIKNSENWRKCSQYCQKLDYLYIEKLFKFKSNLNQFQVLINIMEKFYFYEEAFSYVNWIYDTLNNDNLSSFITENDEDEEGINRHSKRRRKIVYYYEGNSDEDEKFINSPKARLRLTPRVLSPLTPNKINKQLYILFQKAKSLATIINYYSTDFQWQYEENINSWIKKKRKRKSTYDHKTNIKHFSFNKSIEKSIPSMNNKNKYSKKNETIKNKIIKNKNIIIIDDDNNNDNGNDDDDDDDSYNENKKMNIDNISNNLFFIDINYNNSIINRNNINNKNFEPLEKNIKIIEKDNNADSSDDDDDDDNGSNDDDIKIQEPLPFNDEIDEFLL</sequence>
<evidence type="ECO:0000313" key="3">
    <source>
        <dbReference type="Proteomes" id="UP000193944"/>
    </source>
</evidence>
<reference evidence="2 3" key="2">
    <citation type="submission" date="2016-08" db="EMBL/GenBank/DDBJ databases">
        <title>Pervasive Adenine N6-methylation of Active Genes in Fungi.</title>
        <authorList>
            <consortium name="DOE Joint Genome Institute"/>
            <person name="Mondo S.J."/>
            <person name="Dannebaum R.O."/>
            <person name="Kuo R.C."/>
            <person name="Labutti K."/>
            <person name="Haridas S."/>
            <person name="Kuo A."/>
            <person name="Salamov A."/>
            <person name="Ahrendt S.R."/>
            <person name="Lipzen A."/>
            <person name="Sullivan W."/>
            <person name="Andreopoulos W.B."/>
            <person name="Clum A."/>
            <person name="Lindquist E."/>
            <person name="Daum C."/>
            <person name="Ramamoorthy G.K."/>
            <person name="Gryganskyi A."/>
            <person name="Culley D."/>
            <person name="Magnuson J.K."/>
            <person name="James T.Y."/>
            <person name="O'Malley M.A."/>
            <person name="Stajich J.E."/>
            <person name="Spatafora J.W."/>
            <person name="Visel A."/>
            <person name="Grigoriev I.V."/>
        </authorList>
    </citation>
    <scope>NUCLEOTIDE SEQUENCE [LARGE SCALE GENOMIC DNA]</scope>
    <source>
        <strain evidence="2 3">S4</strain>
    </source>
</reference>
<dbReference type="AlphaFoldDB" id="A0A1Y1X4E1"/>
<reference evidence="2 3" key="1">
    <citation type="submission" date="2016-08" db="EMBL/GenBank/DDBJ databases">
        <title>A Parts List for Fungal Cellulosomes Revealed by Comparative Genomics.</title>
        <authorList>
            <consortium name="DOE Joint Genome Institute"/>
            <person name="Haitjema C.H."/>
            <person name="Gilmore S.P."/>
            <person name="Henske J.K."/>
            <person name="Solomon K.V."/>
            <person name="De Groot R."/>
            <person name="Kuo A."/>
            <person name="Mondo S.J."/>
            <person name="Salamov A.A."/>
            <person name="Labutti K."/>
            <person name="Zhao Z."/>
            <person name="Chiniquy J."/>
            <person name="Barry K."/>
            <person name="Brewer H.M."/>
            <person name="Purvine S.O."/>
            <person name="Wright A.T."/>
            <person name="Boxma B."/>
            <person name="Van Alen T."/>
            <person name="Hackstein J.H."/>
            <person name="Baker S.E."/>
            <person name="Grigoriev I.V."/>
            <person name="O'Malley M.A."/>
        </authorList>
    </citation>
    <scope>NUCLEOTIDE SEQUENCE [LARGE SCALE GENOMIC DNA]</scope>
    <source>
        <strain evidence="2 3">S4</strain>
    </source>
</reference>
<feature type="region of interest" description="Disordered" evidence="1">
    <location>
        <begin position="681"/>
        <end position="701"/>
    </location>
</feature>
<organism evidence="2 3">
    <name type="scientific">Anaeromyces robustus</name>
    <dbReference type="NCBI Taxonomy" id="1754192"/>
    <lineage>
        <taxon>Eukaryota</taxon>
        <taxon>Fungi</taxon>
        <taxon>Fungi incertae sedis</taxon>
        <taxon>Chytridiomycota</taxon>
        <taxon>Chytridiomycota incertae sedis</taxon>
        <taxon>Neocallimastigomycetes</taxon>
        <taxon>Neocallimastigales</taxon>
        <taxon>Neocallimastigaceae</taxon>
        <taxon>Anaeromyces</taxon>
    </lineage>
</organism>
<comment type="caution">
    <text evidence="2">The sequence shown here is derived from an EMBL/GenBank/DDBJ whole genome shotgun (WGS) entry which is preliminary data.</text>
</comment>
<dbReference type="Proteomes" id="UP000193944">
    <property type="component" value="Unassembled WGS sequence"/>
</dbReference>
<evidence type="ECO:0000256" key="1">
    <source>
        <dbReference type="SAM" id="MobiDB-lite"/>
    </source>
</evidence>
<gene>
    <name evidence="2" type="ORF">BCR32DRAFT_293689</name>
</gene>
<feature type="region of interest" description="Disordered" evidence="1">
    <location>
        <begin position="750"/>
        <end position="780"/>
    </location>
</feature>
<protein>
    <submittedName>
        <fullName evidence="2">Uncharacterized protein</fullName>
    </submittedName>
</protein>
<feature type="compositionally biased region" description="Acidic residues" evidence="1">
    <location>
        <begin position="755"/>
        <end position="768"/>
    </location>
</feature>